<organism evidence="10 11">
    <name type="scientific">Madurella mycetomatis</name>
    <dbReference type="NCBI Taxonomy" id="100816"/>
    <lineage>
        <taxon>Eukaryota</taxon>
        <taxon>Fungi</taxon>
        <taxon>Dikarya</taxon>
        <taxon>Ascomycota</taxon>
        <taxon>Pezizomycotina</taxon>
        <taxon>Sordariomycetes</taxon>
        <taxon>Sordariomycetidae</taxon>
        <taxon>Sordariales</taxon>
        <taxon>Sordariales incertae sedis</taxon>
        <taxon>Madurella</taxon>
    </lineage>
</organism>
<dbReference type="Pfam" id="PF25106">
    <property type="entry name" value="VWA_4"/>
    <property type="match status" value="1"/>
</dbReference>
<gene>
    <name evidence="10" type="ORF">MMYC01_210107</name>
</gene>
<sequence length="835" mass="92857">MVATPQLQQHRTSSNPGYATCPDTLAGTYERLRRAEEELERLRREDVGQSTVPVTSTRTRERLRHTEEELERLRCEGAGKSTAPATSTRTRERLRRTEEELQRLCCEDTGQSTAPATSTRTRERLREAEAKLEQLRREAGSPTLITAETSRRISDLKREEREATAKTKQRSTAGLFRATCSADLLFLIDTTGSMSPYITAAKNQVRSLVDELKAALLYETKLRIAIVGYKDHCDSPNIQFLDFTPSVSTVHSFLNRLTATGGGDQAEDVLGGINQALKATWVHQTRCIIHIADVPPHGSTLHDLKGPADVYPNPGSEPHGLRHESLLSQLIELHVNYTLLRINSSTDRMAFIFQQAYNAAAADCTLLAVNKYSRQIVGSQQGGSAGGLLFREAELGATLTALQTLVAQIRRRSTAPKAGLGLAPIEEEDERAPDVRLETAIPQWNSLGWLNETLSLEGFGLADIVHGATTLDDMMADDDNILISPQKLTIHKRKLPFAQGALRVAFYTRTAASTNRYVVKSFKRDGSQLAVLAVDMRCQALCKSFALEFNSLVEDGHSVDFLVTACFKGQSTSCGGDACISLEPFLEGTYVKYNSNTGGVNQKIPNDPANQAAQAFSHFTFERSLGQFLVCDLQGVGGLLTDPVIHTANPSRFPLSRTNLGMEGFKFFFASHECNHVCRELGLRSRRSMLVSREYNFRESWPAMPDTVCCSNNLCRRILRRASANESSNFRGYHWCDSCLLQLEAFKATRICVEPGPAHYFEVSSFFYESQGRNMPHFCEEHRRECVPMASSRGNRAAERDALVALEPGRARASIMVTDRLWDSLKSSIEKENER</sequence>
<evidence type="ECO:0000256" key="7">
    <source>
        <dbReference type="SAM" id="MobiDB-lite"/>
    </source>
</evidence>
<feature type="domain" description="Alpha-type protein kinase" evidence="9">
    <location>
        <begin position="473"/>
        <end position="686"/>
    </location>
</feature>
<keyword evidence="2" id="KW-0964">Secreted</keyword>
<dbReference type="STRING" id="100816.A0A175VQA4"/>
<dbReference type="PROSITE" id="PS50234">
    <property type="entry name" value="VWFA"/>
    <property type="match status" value="1"/>
</dbReference>
<dbReference type="PROSITE" id="PS51158">
    <property type="entry name" value="ALPHA_KINASE"/>
    <property type="match status" value="1"/>
</dbReference>
<comment type="subcellular location">
    <subcellularLocation>
        <location evidence="1">Secreted</location>
    </subcellularLocation>
</comment>
<keyword evidence="3" id="KW-0723">Serine/threonine-protein kinase</keyword>
<dbReference type="PANTHER" id="PTHR47763:SF4">
    <property type="entry name" value="ALPHA-PROTEIN KINASE VWKA"/>
    <property type="match status" value="1"/>
</dbReference>
<dbReference type="InterPro" id="IPR052969">
    <property type="entry name" value="Thr-specific_kinase-like"/>
</dbReference>
<accession>A0A175VQA4</accession>
<feature type="region of interest" description="Disordered" evidence="7">
    <location>
        <begin position="43"/>
        <end position="69"/>
    </location>
</feature>
<dbReference type="GO" id="GO:0005524">
    <property type="term" value="F:ATP binding"/>
    <property type="evidence" value="ECO:0007669"/>
    <property type="project" value="InterPro"/>
</dbReference>
<feature type="domain" description="VWFA" evidence="8">
    <location>
        <begin position="183"/>
        <end position="263"/>
    </location>
</feature>
<evidence type="ECO:0000313" key="10">
    <source>
        <dbReference type="EMBL" id="KXX73688.1"/>
    </source>
</evidence>
<dbReference type="SUPFAM" id="SSF53300">
    <property type="entry name" value="vWA-like"/>
    <property type="match status" value="1"/>
</dbReference>
<keyword evidence="11" id="KW-1185">Reference proteome</keyword>
<evidence type="ECO:0000256" key="4">
    <source>
        <dbReference type="ARBA" id="ARBA00022679"/>
    </source>
</evidence>
<comment type="caution">
    <text evidence="10">The sequence shown here is derived from an EMBL/GenBank/DDBJ whole genome shotgun (WGS) entry which is preliminary data.</text>
</comment>
<evidence type="ECO:0000259" key="9">
    <source>
        <dbReference type="PROSITE" id="PS51158"/>
    </source>
</evidence>
<dbReference type="CDD" id="cd04515">
    <property type="entry name" value="Alpha_kinase"/>
    <property type="match status" value="1"/>
</dbReference>
<proteinExistence type="predicted"/>
<evidence type="ECO:0000256" key="3">
    <source>
        <dbReference type="ARBA" id="ARBA00022527"/>
    </source>
</evidence>
<keyword evidence="5" id="KW-0732">Signal</keyword>
<evidence type="ECO:0000256" key="1">
    <source>
        <dbReference type="ARBA" id="ARBA00004613"/>
    </source>
</evidence>
<dbReference type="InterPro" id="IPR011009">
    <property type="entry name" value="Kinase-like_dom_sf"/>
</dbReference>
<protein>
    <submittedName>
        <fullName evidence="10">Alpha-protein kinase vwkA</fullName>
    </submittedName>
</protein>
<dbReference type="EMBL" id="LCTW02000435">
    <property type="protein sequence ID" value="KXX73688.1"/>
    <property type="molecule type" value="Genomic_DNA"/>
</dbReference>
<feature type="compositionally biased region" description="Polar residues" evidence="7">
    <location>
        <begin position="1"/>
        <end position="17"/>
    </location>
</feature>
<dbReference type="InterPro" id="IPR056861">
    <property type="entry name" value="HMCN1-like_VWA"/>
</dbReference>
<dbReference type="InterPro" id="IPR002035">
    <property type="entry name" value="VWF_A"/>
</dbReference>
<dbReference type="Gene3D" id="3.40.50.410">
    <property type="entry name" value="von Willebrand factor, type A domain"/>
    <property type="match status" value="1"/>
</dbReference>
<dbReference type="PANTHER" id="PTHR47763">
    <property type="entry name" value="ALPHA-PROTEIN KINASE VWKA"/>
    <property type="match status" value="1"/>
</dbReference>
<dbReference type="SUPFAM" id="SSF56112">
    <property type="entry name" value="Protein kinase-like (PK-like)"/>
    <property type="match status" value="1"/>
</dbReference>
<dbReference type="Proteomes" id="UP000078237">
    <property type="component" value="Unassembled WGS sequence"/>
</dbReference>
<evidence type="ECO:0000259" key="8">
    <source>
        <dbReference type="PROSITE" id="PS50234"/>
    </source>
</evidence>
<dbReference type="Gene3D" id="3.30.200.20">
    <property type="entry name" value="Phosphorylase Kinase, domain 1"/>
    <property type="match status" value="1"/>
</dbReference>
<reference evidence="10 11" key="1">
    <citation type="journal article" date="2016" name="Genome Announc.">
        <title>Genome Sequence of Madurella mycetomatis mm55, Isolated from a Human Mycetoma Case in Sudan.</title>
        <authorList>
            <person name="Smit S."/>
            <person name="Derks M.F."/>
            <person name="Bervoets S."/>
            <person name="Fahal A."/>
            <person name="van Leeuwen W."/>
            <person name="van Belkum A."/>
            <person name="van de Sande W.W."/>
        </authorList>
    </citation>
    <scope>NUCLEOTIDE SEQUENCE [LARGE SCALE GENOMIC DNA]</scope>
    <source>
        <strain evidence="11">mm55</strain>
    </source>
</reference>
<feature type="region of interest" description="Disordered" evidence="7">
    <location>
        <begin position="1"/>
        <end position="23"/>
    </location>
</feature>
<keyword evidence="6 10" id="KW-0418">Kinase</keyword>
<dbReference type="InterPro" id="IPR036465">
    <property type="entry name" value="vWFA_dom_sf"/>
</dbReference>
<dbReference type="Gene3D" id="3.20.200.10">
    <property type="entry name" value="MHCK/EF2 kinase"/>
    <property type="match status" value="1"/>
</dbReference>
<evidence type="ECO:0000256" key="5">
    <source>
        <dbReference type="ARBA" id="ARBA00022729"/>
    </source>
</evidence>
<dbReference type="Pfam" id="PF02816">
    <property type="entry name" value="Alpha_kinase"/>
    <property type="match status" value="1"/>
</dbReference>
<dbReference type="CDD" id="cd00198">
    <property type="entry name" value="vWFA"/>
    <property type="match status" value="1"/>
</dbReference>
<keyword evidence="4" id="KW-0808">Transferase</keyword>
<dbReference type="GO" id="GO:0004674">
    <property type="term" value="F:protein serine/threonine kinase activity"/>
    <property type="evidence" value="ECO:0007669"/>
    <property type="project" value="UniProtKB-KW"/>
</dbReference>
<dbReference type="SMART" id="SM00811">
    <property type="entry name" value="Alpha_kinase"/>
    <property type="match status" value="1"/>
</dbReference>
<evidence type="ECO:0000313" key="11">
    <source>
        <dbReference type="Proteomes" id="UP000078237"/>
    </source>
</evidence>
<evidence type="ECO:0000256" key="6">
    <source>
        <dbReference type="ARBA" id="ARBA00022777"/>
    </source>
</evidence>
<evidence type="ECO:0000256" key="2">
    <source>
        <dbReference type="ARBA" id="ARBA00022525"/>
    </source>
</evidence>
<feature type="compositionally biased region" description="Basic and acidic residues" evidence="7">
    <location>
        <begin position="58"/>
        <end position="69"/>
    </location>
</feature>
<dbReference type="VEuPathDB" id="FungiDB:MMYC01_210107"/>
<dbReference type="OrthoDB" id="301415at2759"/>
<dbReference type="AlphaFoldDB" id="A0A175VQA4"/>
<dbReference type="InterPro" id="IPR004166">
    <property type="entry name" value="a-kinase_dom"/>
</dbReference>
<name>A0A175VQA4_9PEZI</name>